<proteinExistence type="predicted"/>
<keyword evidence="3" id="KW-1185">Reference proteome</keyword>
<dbReference type="OrthoDB" id="9793039at2"/>
<accession>A0A5M3W294</accession>
<feature type="domain" description="VOC" evidence="1">
    <location>
        <begin position="11"/>
        <end position="125"/>
    </location>
</feature>
<evidence type="ECO:0000313" key="2">
    <source>
        <dbReference type="EMBL" id="GES00718.1"/>
    </source>
</evidence>
<dbReference type="Proteomes" id="UP000334990">
    <property type="component" value="Unassembled WGS sequence"/>
</dbReference>
<dbReference type="RefSeq" id="WP_155337039.1">
    <property type="nucleotide sequence ID" value="NZ_BAAABN010000098.1"/>
</dbReference>
<dbReference type="InterPro" id="IPR029068">
    <property type="entry name" value="Glyas_Bleomycin-R_OHBP_Dase"/>
</dbReference>
<name>A0A5M3W294_9ACTN</name>
<dbReference type="Pfam" id="PF00903">
    <property type="entry name" value="Glyoxalase"/>
    <property type="match status" value="2"/>
</dbReference>
<evidence type="ECO:0000259" key="1">
    <source>
        <dbReference type="PROSITE" id="PS51819"/>
    </source>
</evidence>
<dbReference type="Gene3D" id="3.10.180.10">
    <property type="entry name" value="2,3-Dihydroxybiphenyl 1,2-Dioxygenase, domain 1"/>
    <property type="match status" value="2"/>
</dbReference>
<dbReference type="EMBL" id="BLAD01000046">
    <property type="protein sequence ID" value="GES00718.1"/>
    <property type="molecule type" value="Genomic_DNA"/>
</dbReference>
<protein>
    <submittedName>
        <fullName evidence="2">Hydroxylase</fullName>
    </submittedName>
</protein>
<sequence>MAEFTSYRPGTACWVDLSSTDIKASTDFYGQMFGWMPEYDERPESGGYGMFRRNGKAVAGIGPTMMEGQRTTWNTYFATEDAAKTAQAVREADGTVVMEPMEIMNEGTMAVFQDPTGAYVSVWQSDRHPGAQLAGEPGTLNWVELLTRDGESAMRFYHRVFGWGADTHKMGQKPYTTFTMAGETIAGMMQMDDSFPSNVPPHWLVYFGTANLDATMEQARGLGARQLYGPKTVPNMGRFAVFADPHGASFAAWERA</sequence>
<dbReference type="AlphaFoldDB" id="A0A5M3W294"/>
<feature type="domain" description="VOC" evidence="1">
    <location>
        <begin position="139"/>
        <end position="255"/>
    </location>
</feature>
<dbReference type="InterPro" id="IPR052164">
    <property type="entry name" value="Anthracycline_SecMetBiosynth"/>
</dbReference>
<dbReference type="PANTHER" id="PTHR33993:SF14">
    <property type="entry name" value="GB|AAF24581.1"/>
    <property type="match status" value="1"/>
</dbReference>
<dbReference type="InterPro" id="IPR037523">
    <property type="entry name" value="VOC_core"/>
</dbReference>
<dbReference type="SUPFAM" id="SSF54593">
    <property type="entry name" value="Glyoxalase/Bleomycin resistance protein/Dihydroxybiphenyl dioxygenase"/>
    <property type="match status" value="2"/>
</dbReference>
<organism evidence="2 3">
    <name type="scientific">Acrocarpospora corrugata</name>
    <dbReference type="NCBI Taxonomy" id="35763"/>
    <lineage>
        <taxon>Bacteria</taxon>
        <taxon>Bacillati</taxon>
        <taxon>Actinomycetota</taxon>
        <taxon>Actinomycetes</taxon>
        <taxon>Streptosporangiales</taxon>
        <taxon>Streptosporangiaceae</taxon>
        <taxon>Acrocarpospora</taxon>
    </lineage>
</organism>
<dbReference type="PROSITE" id="PS51819">
    <property type="entry name" value="VOC"/>
    <property type="match status" value="2"/>
</dbReference>
<comment type="caution">
    <text evidence="2">The sequence shown here is derived from an EMBL/GenBank/DDBJ whole genome shotgun (WGS) entry which is preliminary data.</text>
</comment>
<reference evidence="2 3" key="1">
    <citation type="submission" date="2019-10" db="EMBL/GenBank/DDBJ databases">
        <title>Whole genome shotgun sequence of Acrocarpospora corrugata NBRC 13972.</title>
        <authorList>
            <person name="Ichikawa N."/>
            <person name="Kimura A."/>
            <person name="Kitahashi Y."/>
            <person name="Komaki H."/>
            <person name="Oguchi A."/>
        </authorList>
    </citation>
    <scope>NUCLEOTIDE SEQUENCE [LARGE SCALE GENOMIC DNA]</scope>
    <source>
        <strain evidence="2 3">NBRC 13972</strain>
    </source>
</reference>
<evidence type="ECO:0000313" key="3">
    <source>
        <dbReference type="Proteomes" id="UP000334990"/>
    </source>
</evidence>
<dbReference type="InterPro" id="IPR004360">
    <property type="entry name" value="Glyas_Fos-R_dOase_dom"/>
</dbReference>
<dbReference type="CDD" id="cd07247">
    <property type="entry name" value="SgaA_N_like"/>
    <property type="match status" value="2"/>
</dbReference>
<dbReference type="PANTHER" id="PTHR33993">
    <property type="entry name" value="GLYOXALASE-RELATED"/>
    <property type="match status" value="1"/>
</dbReference>
<gene>
    <name evidence="2" type="ORF">Acor_27820</name>
</gene>